<sequence>MRIRLHGTEDECTRTAELLAQVLDILDVSRPYPDRAPSRLVRMYVTTTTPPTTGSTKEK</sequence>
<keyword evidence="2" id="KW-1185">Reference proteome</keyword>
<dbReference type="EMBL" id="JBIAUT010000013">
    <property type="protein sequence ID" value="MFF4220019.1"/>
    <property type="molecule type" value="Genomic_DNA"/>
</dbReference>
<organism evidence="1 2">
    <name type="scientific">Streptomyces nondiastaticus</name>
    <dbReference type="NCBI Taxonomy" id="3154512"/>
    <lineage>
        <taxon>Bacteria</taxon>
        <taxon>Bacillati</taxon>
        <taxon>Actinomycetota</taxon>
        <taxon>Actinomycetes</taxon>
        <taxon>Kitasatosporales</taxon>
        <taxon>Streptomycetaceae</taxon>
        <taxon>Streptomyces</taxon>
    </lineage>
</organism>
<accession>A0ABW6U8U8</accession>
<comment type="caution">
    <text evidence="1">The sequence shown here is derived from an EMBL/GenBank/DDBJ whole genome shotgun (WGS) entry which is preliminary data.</text>
</comment>
<protein>
    <submittedName>
        <fullName evidence="1">Uncharacterized protein</fullName>
    </submittedName>
</protein>
<gene>
    <name evidence="1" type="ORF">ACFYZM_27660</name>
</gene>
<dbReference type="Proteomes" id="UP001602123">
    <property type="component" value="Unassembled WGS sequence"/>
</dbReference>
<evidence type="ECO:0000313" key="2">
    <source>
        <dbReference type="Proteomes" id="UP001602123"/>
    </source>
</evidence>
<dbReference type="RefSeq" id="WP_388632190.1">
    <property type="nucleotide sequence ID" value="NZ_JBIAUT010000013.1"/>
</dbReference>
<reference evidence="1 2" key="1">
    <citation type="submission" date="2024-10" db="EMBL/GenBank/DDBJ databases">
        <title>The Natural Products Discovery Center: Release of the First 8490 Sequenced Strains for Exploring Actinobacteria Biosynthetic Diversity.</title>
        <authorList>
            <person name="Kalkreuter E."/>
            <person name="Kautsar S.A."/>
            <person name="Yang D."/>
            <person name="Bader C.D."/>
            <person name="Teijaro C.N."/>
            <person name="Fluegel L."/>
            <person name="Davis C.M."/>
            <person name="Simpson J.R."/>
            <person name="Lauterbach L."/>
            <person name="Steele A.D."/>
            <person name="Gui C."/>
            <person name="Meng S."/>
            <person name="Li G."/>
            <person name="Viehrig K."/>
            <person name="Ye F."/>
            <person name="Su P."/>
            <person name="Kiefer A.F."/>
            <person name="Nichols A."/>
            <person name="Cepeda A.J."/>
            <person name="Yan W."/>
            <person name="Fan B."/>
            <person name="Jiang Y."/>
            <person name="Adhikari A."/>
            <person name="Zheng C.-J."/>
            <person name="Schuster L."/>
            <person name="Cowan T.M."/>
            <person name="Smanski M.J."/>
            <person name="Chevrette M.G."/>
            <person name="De Carvalho L.P.S."/>
            <person name="Shen B."/>
        </authorList>
    </citation>
    <scope>NUCLEOTIDE SEQUENCE [LARGE SCALE GENOMIC DNA]</scope>
    <source>
        <strain evidence="1 2">NPDC001650</strain>
    </source>
</reference>
<name>A0ABW6U8U8_9ACTN</name>
<evidence type="ECO:0000313" key="1">
    <source>
        <dbReference type="EMBL" id="MFF4220019.1"/>
    </source>
</evidence>
<proteinExistence type="predicted"/>